<dbReference type="Proteomes" id="UP000487350">
    <property type="component" value="Unassembled WGS sequence"/>
</dbReference>
<evidence type="ECO:0000313" key="3">
    <source>
        <dbReference type="Proteomes" id="UP000487350"/>
    </source>
</evidence>
<comment type="caution">
    <text evidence="2">The sequence shown here is derived from an EMBL/GenBank/DDBJ whole genome shotgun (WGS) entry which is preliminary data.</text>
</comment>
<name>A0A844B7Z1_9BURK</name>
<dbReference type="AlphaFoldDB" id="A0A844B7Z1"/>
<protein>
    <submittedName>
        <fullName evidence="2">Uncharacterized protein</fullName>
    </submittedName>
</protein>
<dbReference type="RefSeq" id="WP_153586587.1">
    <property type="nucleotide sequence ID" value="NZ_WJBU01000022.1"/>
</dbReference>
<evidence type="ECO:0000313" key="2">
    <source>
        <dbReference type="EMBL" id="MRD49272.1"/>
    </source>
</evidence>
<keyword evidence="3" id="KW-1185">Reference proteome</keyword>
<accession>A0A844B7Z1</accession>
<evidence type="ECO:0000256" key="1">
    <source>
        <dbReference type="SAM" id="MobiDB-lite"/>
    </source>
</evidence>
<feature type="region of interest" description="Disordered" evidence="1">
    <location>
        <begin position="54"/>
        <end position="98"/>
    </location>
</feature>
<reference evidence="2 3" key="1">
    <citation type="submission" date="2019-11" db="EMBL/GenBank/DDBJ databases">
        <title>Caenimonas koreensis gen. nov., sp. nov., isolated from activated sludge.</title>
        <authorList>
            <person name="Seung H.R."/>
        </authorList>
    </citation>
    <scope>NUCLEOTIDE SEQUENCE [LARGE SCALE GENOMIC DNA]</scope>
    <source>
        <strain evidence="2 3">EMB320</strain>
    </source>
</reference>
<sequence>MKRLQHRISLDPAMGPLYDWLCTLDSATRAREVVYLVRLGAEVHLGARSLHLAGGEERIGEPASAGNRNDERPAQEDGPVDMDPWNLPVMVTPPRRLS</sequence>
<gene>
    <name evidence="2" type="ORF">GHT07_18510</name>
</gene>
<proteinExistence type="predicted"/>
<organism evidence="2 3">
    <name type="scientific">Caenimonas koreensis DSM 17982</name>
    <dbReference type="NCBI Taxonomy" id="1121255"/>
    <lineage>
        <taxon>Bacteria</taxon>
        <taxon>Pseudomonadati</taxon>
        <taxon>Pseudomonadota</taxon>
        <taxon>Betaproteobacteria</taxon>
        <taxon>Burkholderiales</taxon>
        <taxon>Comamonadaceae</taxon>
        <taxon>Caenimonas</taxon>
    </lineage>
</organism>
<dbReference type="EMBL" id="WJBU01000022">
    <property type="protein sequence ID" value="MRD49272.1"/>
    <property type="molecule type" value="Genomic_DNA"/>
</dbReference>
<dbReference type="OrthoDB" id="9878886at2"/>